<accession>A0A369WRW4</accession>
<keyword evidence="2" id="KW-1185">Reference proteome</keyword>
<dbReference type="Gene3D" id="3.30.70.120">
    <property type="match status" value="1"/>
</dbReference>
<evidence type="ECO:0000313" key="1">
    <source>
        <dbReference type="EMBL" id="RDE24291.1"/>
    </source>
</evidence>
<dbReference type="FunFam" id="3.30.70.120:FF:000006">
    <property type="entry name" value="GTP cyclohydrolase 1 type 2 homolog"/>
    <property type="match status" value="1"/>
</dbReference>
<comment type="caution">
    <text evidence="1">The sequence shown here is derived from an EMBL/GenBank/DDBJ whole genome shotgun (WGS) entry which is preliminary data.</text>
</comment>
<dbReference type="Proteomes" id="UP000253769">
    <property type="component" value="Unassembled WGS sequence"/>
</dbReference>
<dbReference type="OrthoDB" id="9795763at2"/>
<organism evidence="1 2">
    <name type="scientific">Motiliproteus coralliicola</name>
    <dbReference type="NCBI Taxonomy" id="2283196"/>
    <lineage>
        <taxon>Bacteria</taxon>
        <taxon>Pseudomonadati</taxon>
        <taxon>Pseudomonadota</taxon>
        <taxon>Gammaproteobacteria</taxon>
        <taxon>Oceanospirillales</taxon>
        <taxon>Oceanospirillaceae</taxon>
        <taxon>Motiliproteus</taxon>
    </lineage>
</organism>
<dbReference type="RefSeq" id="WP_114693875.1">
    <property type="nucleotide sequence ID" value="NZ_QQOH01000001.1"/>
</dbReference>
<dbReference type="InterPro" id="IPR015867">
    <property type="entry name" value="N-reg_PII/ATP_PRibTrfase_C"/>
</dbReference>
<protein>
    <submittedName>
        <fullName evidence="1">NGG1p interacting factor NIF3</fullName>
    </submittedName>
</protein>
<reference evidence="1 2" key="1">
    <citation type="submission" date="2018-07" db="EMBL/GenBank/DDBJ databases">
        <title>Motiliproteus coralliicola sp. nov., a bacterium isolated from Coral.</title>
        <authorList>
            <person name="Wang G."/>
        </authorList>
    </citation>
    <scope>NUCLEOTIDE SEQUENCE [LARGE SCALE GENOMIC DNA]</scope>
    <source>
        <strain evidence="1 2">C34</strain>
    </source>
</reference>
<proteinExistence type="predicted"/>
<name>A0A369WRW4_9GAMM</name>
<dbReference type="EMBL" id="QQOH01000001">
    <property type="protein sequence ID" value="RDE24291.1"/>
    <property type="molecule type" value="Genomic_DNA"/>
</dbReference>
<sequence>MLKLEYYVPASHLEATQQAIFAAGAGRIGNYDSCCWVTEGRGQFRALDGANPYLGQVGQVEQEPEYKVELVLDEQVRSAVIAALKQSHPYETPAYQLIPVQT</sequence>
<dbReference type="PANTHER" id="PTHR41774:SF1">
    <property type="entry name" value="NGG1P INTERACTING FACTOR NIF3"/>
    <property type="match status" value="1"/>
</dbReference>
<dbReference type="AlphaFoldDB" id="A0A369WRW4"/>
<dbReference type="PANTHER" id="PTHR41774">
    <property type="match status" value="1"/>
</dbReference>
<gene>
    <name evidence="1" type="ORF">DV711_01490</name>
</gene>
<dbReference type="InterPro" id="IPR036069">
    <property type="entry name" value="DUF34/NIF3_sf"/>
</dbReference>
<evidence type="ECO:0000313" key="2">
    <source>
        <dbReference type="Proteomes" id="UP000253769"/>
    </source>
</evidence>
<dbReference type="SUPFAM" id="SSF102705">
    <property type="entry name" value="NIF3 (NGG1p interacting factor 3)-like"/>
    <property type="match status" value="1"/>
</dbReference>